<dbReference type="Proteomes" id="UP001378592">
    <property type="component" value="Unassembled WGS sequence"/>
</dbReference>
<feature type="compositionally biased region" description="Polar residues" evidence="1">
    <location>
        <begin position="1"/>
        <end position="10"/>
    </location>
</feature>
<dbReference type="AlphaFoldDB" id="A0AAN9ZHF7"/>
<feature type="compositionally biased region" description="Basic and acidic residues" evidence="1">
    <location>
        <begin position="113"/>
        <end position="122"/>
    </location>
</feature>
<keyword evidence="3" id="KW-1185">Reference proteome</keyword>
<dbReference type="EMBL" id="JAZDUA010000014">
    <property type="protein sequence ID" value="KAK7873390.1"/>
    <property type="molecule type" value="Genomic_DNA"/>
</dbReference>
<sequence>MSANAANIQMSYAAGELPAQTPPAPVPSTPPAPSPQQASVSSPAKSQATPEPAVPGPSATESADPDTPRFSAIGKQLWVTAGTQTPTRQDGDASPGEAAGEAAFPTTEEQSEKEEASSESAERVSSGSEEELFAPSGSMFLDHLRTLPVVRCSTNLYARVRSNGLLSVPLALLECSATLAAMPVKMAALPFQAFCPTSLFLLDWTLYKGLDTLLAVCPCIAAPLNQVNLSRLHSGFDPVLPGGPVGSTVPIWVVDFKLVAVIFVLKPKTAVSTAFAAALELLARL</sequence>
<evidence type="ECO:0000256" key="1">
    <source>
        <dbReference type="SAM" id="MobiDB-lite"/>
    </source>
</evidence>
<protein>
    <submittedName>
        <fullName evidence="2">Uncharacterized protein</fullName>
    </submittedName>
</protein>
<gene>
    <name evidence="2" type="ORF">R5R35_000190</name>
</gene>
<reference evidence="2 3" key="1">
    <citation type="submission" date="2024-03" db="EMBL/GenBank/DDBJ databases">
        <title>The genome assembly and annotation of the cricket Gryllus longicercus Weissman &amp; Gray.</title>
        <authorList>
            <person name="Szrajer S."/>
            <person name="Gray D."/>
            <person name="Ylla G."/>
        </authorList>
    </citation>
    <scope>NUCLEOTIDE SEQUENCE [LARGE SCALE GENOMIC DNA]</scope>
    <source>
        <strain evidence="2">DAG 2021-001</strain>
        <tissue evidence="2">Whole body minus gut</tissue>
    </source>
</reference>
<organism evidence="2 3">
    <name type="scientific">Gryllus longicercus</name>
    <dbReference type="NCBI Taxonomy" id="2509291"/>
    <lineage>
        <taxon>Eukaryota</taxon>
        <taxon>Metazoa</taxon>
        <taxon>Ecdysozoa</taxon>
        <taxon>Arthropoda</taxon>
        <taxon>Hexapoda</taxon>
        <taxon>Insecta</taxon>
        <taxon>Pterygota</taxon>
        <taxon>Neoptera</taxon>
        <taxon>Polyneoptera</taxon>
        <taxon>Orthoptera</taxon>
        <taxon>Ensifera</taxon>
        <taxon>Gryllidea</taxon>
        <taxon>Grylloidea</taxon>
        <taxon>Gryllidae</taxon>
        <taxon>Gryllinae</taxon>
        <taxon>Gryllus</taxon>
    </lineage>
</organism>
<proteinExistence type="predicted"/>
<evidence type="ECO:0000313" key="3">
    <source>
        <dbReference type="Proteomes" id="UP001378592"/>
    </source>
</evidence>
<feature type="compositionally biased region" description="Low complexity" evidence="1">
    <location>
        <begin position="35"/>
        <end position="48"/>
    </location>
</feature>
<comment type="caution">
    <text evidence="2">The sequence shown here is derived from an EMBL/GenBank/DDBJ whole genome shotgun (WGS) entry which is preliminary data.</text>
</comment>
<evidence type="ECO:0000313" key="2">
    <source>
        <dbReference type="EMBL" id="KAK7873390.1"/>
    </source>
</evidence>
<feature type="compositionally biased region" description="Pro residues" evidence="1">
    <location>
        <begin position="20"/>
        <end position="34"/>
    </location>
</feature>
<accession>A0AAN9ZHF7</accession>
<feature type="region of interest" description="Disordered" evidence="1">
    <location>
        <begin position="1"/>
        <end position="129"/>
    </location>
</feature>
<name>A0AAN9ZHF7_9ORTH</name>